<feature type="transmembrane region" description="Helical" evidence="6">
    <location>
        <begin position="165"/>
        <end position="186"/>
    </location>
</feature>
<dbReference type="InterPro" id="IPR004680">
    <property type="entry name" value="Cit_transptr-like_dom"/>
</dbReference>
<keyword evidence="2" id="KW-0813">Transport</keyword>
<keyword evidence="4 6" id="KW-1133">Transmembrane helix</keyword>
<evidence type="ECO:0000256" key="4">
    <source>
        <dbReference type="ARBA" id="ARBA00022989"/>
    </source>
</evidence>
<dbReference type="Proteomes" id="UP000076962">
    <property type="component" value="Unassembled WGS sequence"/>
</dbReference>
<dbReference type="GO" id="GO:0022857">
    <property type="term" value="F:transmembrane transporter activity"/>
    <property type="evidence" value="ECO:0007669"/>
    <property type="project" value="TreeGrafter"/>
</dbReference>
<feature type="non-terminal residue" evidence="8">
    <location>
        <position position="1"/>
    </location>
</feature>
<feature type="transmembrane region" description="Helical" evidence="6">
    <location>
        <begin position="6"/>
        <end position="28"/>
    </location>
</feature>
<keyword evidence="3 6" id="KW-0812">Transmembrane</keyword>
<dbReference type="PANTHER" id="PTHR10283">
    <property type="entry name" value="SOLUTE CARRIER FAMILY 13 MEMBER"/>
    <property type="match status" value="1"/>
</dbReference>
<organism evidence="8 9">
    <name type="scientific">Candidatus Thiomargarita nelsonii</name>
    <dbReference type="NCBI Taxonomy" id="1003181"/>
    <lineage>
        <taxon>Bacteria</taxon>
        <taxon>Pseudomonadati</taxon>
        <taxon>Pseudomonadota</taxon>
        <taxon>Gammaproteobacteria</taxon>
        <taxon>Thiotrichales</taxon>
        <taxon>Thiotrichaceae</taxon>
        <taxon>Thiomargarita</taxon>
    </lineage>
</organism>
<dbReference type="Pfam" id="PF03600">
    <property type="entry name" value="CitMHS"/>
    <property type="match status" value="1"/>
</dbReference>
<feature type="transmembrane region" description="Helical" evidence="6">
    <location>
        <begin position="82"/>
        <end position="100"/>
    </location>
</feature>
<protein>
    <submittedName>
        <fullName evidence="8">Anion transporter</fullName>
    </submittedName>
</protein>
<evidence type="ECO:0000256" key="2">
    <source>
        <dbReference type="ARBA" id="ARBA00022448"/>
    </source>
</evidence>
<name>A0A176RYV4_9GAMM</name>
<dbReference type="PANTHER" id="PTHR10283:SF82">
    <property type="entry name" value="SOLUTE CARRIER FAMILY 13 MEMBER 2"/>
    <property type="match status" value="1"/>
</dbReference>
<evidence type="ECO:0000313" key="8">
    <source>
        <dbReference type="EMBL" id="OAD20972.1"/>
    </source>
</evidence>
<keyword evidence="5 6" id="KW-0472">Membrane</keyword>
<evidence type="ECO:0000256" key="1">
    <source>
        <dbReference type="ARBA" id="ARBA00004141"/>
    </source>
</evidence>
<dbReference type="AlphaFoldDB" id="A0A176RYV4"/>
<dbReference type="EMBL" id="LUTY01001966">
    <property type="protein sequence ID" value="OAD20972.1"/>
    <property type="molecule type" value="Genomic_DNA"/>
</dbReference>
<evidence type="ECO:0000256" key="5">
    <source>
        <dbReference type="ARBA" id="ARBA00023136"/>
    </source>
</evidence>
<evidence type="ECO:0000259" key="7">
    <source>
        <dbReference type="Pfam" id="PF03600"/>
    </source>
</evidence>
<feature type="non-terminal residue" evidence="8">
    <location>
        <position position="206"/>
    </location>
</feature>
<comment type="subcellular location">
    <subcellularLocation>
        <location evidence="1">Membrane</location>
        <topology evidence="1">Multi-pass membrane protein</topology>
    </subcellularLocation>
</comment>
<sequence>PNSKLILSFLSGPILALIVGVLCFNSNIEGMTDKVAWTAVITTLTAVWWILEPIPIPAVSLIPFVLFPVFGILSHKMAAAQLGNHLIILFMGGFMLSVAMEKSETHRRVAYGVLKIVGTNSRKRILLGFMLATAFLSMWISNTATTLMMMPIAMAVLAQDQDKTMAVPLLLAICYAASIGGVATVIGTPPNGVFIENYQALTGIEM</sequence>
<evidence type="ECO:0000256" key="3">
    <source>
        <dbReference type="ARBA" id="ARBA00022692"/>
    </source>
</evidence>
<feature type="domain" description="Citrate transporter-like" evidence="7">
    <location>
        <begin position="47"/>
        <end position="196"/>
    </location>
</feature>
<gene>
    <name evidence="8" type="ORF">THIOM_003285</name>
</gene>
<dbReference type="GO" id="GO:0005886">
    <property type="term" value="C:plasma membrane"/>
    <property type="evidence" value="ECO:0007669"/>
    <property type="project" value="TreeGrafter"/>
</dbReference>
<comment type="caution">
    <text evidence="8">The sequence shown here is derived from an EMBL/GenBank/DDBJ whole genome shotgun (WGS) entry which is preliminary data.</text>
</comment>
<feature type="transmembrane region" description="Helical" evidence="6">
    <location>
        <begin position="125"/>
        <end position="158"/>
    </location>
</feature>
<proteinExistence type="predicted"/>
<reference evidence="8 9" key="1">
    <citation type="submission" date="2016-05" db="EMBL/GenBank/DDBJ databases">
        <title>Single-cell genome of chain-forming Candidatus Thiomargarita nelsonii and comparison to other large sulfur-oxidizing bacteria.</title>
        <authorList>
            <person name="Winkel M."/>
            <person name="Salman V."/>
            <person name="Woyke T."/>
            <person name="Schulz-Vogt H."/>
            <person name="Richter M."/>
            <person name="Flood B."/>
            <person name="Bailey J."/>
            <person name="Amann R."/>
            <person name="Mussmann M."/>
        </authorList>
    </citation>
    <scope>NUCLEOTIDE SEQUENCE [LARGE SCALE GENOMIC DNA]</scope>
    <source>
        <strain evidence="8 9">THI036</strain>
    </source>
</reference>
<evidence type="ECO:0000256" key="6">
    <source>
        <dbReference type="SAM" id="Phobius"/>
    </source>
</evidence>
<accession>A0A176RYV4</accession>
<evidence type="ECO:0000313" key="9">
    <source>
        <dbReference type="Proteomes" id="UP000076962"/>
    </source>
</evidence>
<keyword evidence="9" id="KW-1185">Reference proteome</keyword>